<accession>A0A2N5Y7N2</accession>
<evidence type="ECO:0000313" key="2">
    <source>
        <dbReference type="Proteomes" id="UP000234845"/>
    </source>
</evidence>
<dbReference type="OrthoDB" id="5734899at2"/>
<comment type="caution">
    <text evidence="1">The sequence shown here is derived from an EMBL/GenBank/DDBJ whole genome shotgun (WGS) entry which is preliminary data.</text>
</comment>
<dbReference type="RefSeq" id="WP_101520038.1">
    <property type="nucleotide sequence ID" value="NZ_PKLZ01000001.1"/>
</dbReference>
<dbReference type="EMBL" id="PKLZ01000001">
    <property type="protein sequence ID" value="PLW84404.1"/>
    <property type="molecule type" value="Genomic_DNA"/>
</dbReference>
<organism evidence="1 2">
    <name type="scientific">Kineobactrum sediminis</name>
    <dbReference type="NCBI Taxonomy" id="1905677"/>
    <lineage>
        <taxon>Bacteria</taxon>
        <taxon>Pseudomonadati</taxon>
        <taxon>Pseudomonadota</taxon>
        <taxon>Gammaproteobacteria</taxon>
        <taxon>Cellvibrionales</taxon>
        <taxon>Halieaceae</taxon>
        <taxon>Kineobactrum</taxon>
    </lineage>
</organism>
<dbReference type="Proteomes" id="UP000234845">
    <property type="component" value="Unassembled WGS sequence"/>
</dbReference>
<gene>
    <name evidence="1" type="ORF">CWI75_03435</name>
</gene>
<dbReference type="AlphaFoldDB" id="A0A2N5Y7N2"/>
<proteinExistence type="predicted"/>
<sequence length="111" mass="12496">MLTITPTAVLGRGQSEGVEVFAVIDGRKVFLPEEARYVMQDRRGLWFYCKRKPRLSEGDWTPNKTSIACVTERGCVRVLKTENSRSWLESCQSTVRMVASDGKRRPAGDTA</sequence>
<evidence type="ECO:0000313" key="1">
    <source>
        <dbReference type="EMBL" id="PLW84404.1"/>
    </source>
</evidence>
<reference evidence="2" key="1">
    <citation type="submission" date="2017-11" db="EMBL/GenBank/DDBJ databases">
        <title>The draft genome sequence of Chromatocurvus sp. F02.</title>
        <authorList>
            <person name="Du Z.-J."/>
            <person name="Chang Y.-Q."/>
        </authorList>
    </citation>
    <scope>NUCLEOTIDE SEQUENCE [LARGE SCALE GENOMIC DNA]</scope>
    <source>
        <strain evidence="2">F02</strain>
    </source>
</reference>
<keyword evidence="2" id="KW-1185">Reference proteome</keyword>
<protein>
    <submittedName>
        <fullName evidence="1">Uncharacterized protein</fullName>
    </submittedName>
</protein>
<name>A0A2N5Y7N2_9GAMM</name>